<dbReference type="FunFam" id="1.25.10.10:FF:000056">
    <property type="entry name" value="FH1/FH2 domain-containing protein 3 isoform X1"/>
    <property type="match status" value="1"/>
</dbReference>
<dbReference type="InterPro" id="IPR016024">
    <property type="entry name" value="ARM-type_fold"/>
</dbReference>
<gene>
    <name evidence="6" type="ORF">DSTB1V02_LOCUS2152</name>
</gene>
<keyword evidence="3" id="KW-0472">Membrane</keyword>
<dbReference type="Proteomes" id="UP000677054">
    <property type="component" value="Unassembled WGS sequence"/>
</dbReference>
<feature type="compositionally biased region" description="Polar residues" evidence="2">
    <location>
        <begin position="501"/>
        <end position="511"/>
    </location>
</feature>
<keyword evidence="1" id="KW-0009">Actin-binding</keyword>
<dbReference type="SUPFAM" id="SSF101447">
    <property type="entry name" value="Formin homology 2 domain (FH2 domain)"/>
    <property type="match status" value="1"/>
</dbReference>
<dbReference type="Gene3D" id="1.20.58.2220">
    <property type="entry name" value="Formin, FH2 domain"/>
    <property type="match status" value="1"/>
</dbReference>
<keyword evidence="3" id="KW-0812">Transmembrane</keyword>
<keyword evidence="7" id="KW-1185">Reference proteome</keyword>
<dbReference type="InterPro" id="IPR011989">
    <property type="entry name" value="ARM-like"/>
</dbReference>
<feature type="transmembrane region" description="Helical" evidence="3">
    <location>
        <begin position="1455"/>
        <end position="1474"/>
    </location>
</feature>
<dbReference type="SUPFAM" id="SSF48371">
    <property type="entry name" value="ARM repeat"/>
    <property type="match status" value="1"/>
</dbReference>
<evidence type="ECO:0000259" key="4">
    <source>
        <dbReference type="PROSITE" id="PS51232"/>
    </source>
</evidence>
<dbReference type="SMART" id="SM00498">
    <property type="entry name" value="FH2"/>
    <property type="match status" value="1"/>
</dbReference>
<evidence type="ECO:0000313" key="6">
    <source>
        <dbReference type="EMBL" id="CAD7242181.1"/>
    </source>
</evidence>
<evidence type="ECO:0000256" key="3">
    <source>
        <dbReference type="SAM" id="Phobius"/>
    </source>
</evidence>
<dbReference type="GO" id="GO:0005737">
    <property type="term" value="C:cytoplasm"/>
    <property type="evidence" value="ECO:0007669"/>
    <property type="project" value="TreeGrafter"/>
</dbReference>
<feature type="compositionally biased region" description="Polar residues" evidence="2">
    <location>
        <begin position="1220"/>
        <end position="1231"/>
    </location>
</feature>
<evidence type="ECO:0000256" key="1">
    <source>
        <dbReference type="ARBA" id="ARBA00023203"/>
    </source>
</evidence>
<sequence>MRNIVGPVFLCKVQFLNDLDPFSYGINSLEPLEAPEFSFNIHVPLMNQIPALMKVLRAPHNVSDVTLQVYKDMDFGSYLDIEATLNEQLDEFDGFFDNPRNSLVVRCQLSVRVHIILEKLMNSEGRELRRALFSLKQIFQDDKDLVRGFVENDGLGCLVKIGLETDQNYQNYILRALGQVMLYVDGMNGVMDHNETIQWLYMLISSKHRLVVKTALKLLLVFIEYTETNCLRLIKAIHAVDMLQELTPWYNLMLLLYDFDCTDWELLTFAMKLVNNTLQEIIDRDTFFSQVDCLNRLGMEKTAQHYLCTSGIELGLIQEVSMYQTRIRRRSTYEERTEDLGALDLTPRSTFTWNSPGAQENMDSLLGDPGVANDRHISTNFSKSKTSGALNKFLPQTNGNDGVHRACQPSQSFVFRQDPTDHFSVKLTEITPAMRKRREEVNKSKAQTNEDSSSVSSTSSASSSGDSSDSENSSIADAGSPSKQGSPKQKSFNQLDKRASSRNLCPSSVPHSAQPPWTKLPKIPGPSKSEVNIFKVMDKKNREGQTEQQSNLVSCNSFAPSDLKKQDSCVLKKSWLLGMMYSKERDGGVGLINEKVAEESSIDESETDGSEFRESQVKRQSVNEELSGVVSRAKESLNDQVNKSKSRLEVPLPGLPKQKSNKDLRKSENDIQWEKLLETLDRPLKLCDLDFTDLKGDDDINVCTPNTLRLNFFSQYSGDVPPPPPLGGIPPPPPFSYNEPPPAPPHSKFCRPSQESSQPSLVIRKNKKTVKLFWREIRDDSVIQKLLKDQKMLWDEIQPVKLDTSKLEYLFENRAKDITKEKQMDAKANKEISILDTKRSNVINIALTKLPPPRAIKAAILKMDATIINKEGIEKILTLLPTTEEKQKIAEAQLNNPDVPFGTAEQFLQTLASVSEVEARLKLWAFKLNFENAEQEIAEPLMDLKQGMEVLQASTTFKNIMAILLSIGNFLNGAEARGFFIDYLTKVPEVKDTVHKHTLVYHVSQMMVEMFPDSKDLYSEIGALTRASKVDFEELAANLEHIEVDCKASWEHLKAITKHDTSPQMKAKLSEFLSDCAERIMILTIVHRRIMNRYRKFLLWLGIPPSQMHDIKTDRICRIISEFALEYRTTRERVLQQIEKKQLYRQRNKTRGKMITEVKEYRKPEEKNLDQLTQLLCDSSDTEGRLRGRTPVKYKQRRNTEALPKQITNVKDRELMTTLMSGKNTSDQVGATQRRRPQRARNSAPARYERRSLKHGLTESQKNFMYCLPLITALYTELLVYYLTAHSWPQLTQRDFKNPIRVLLVADPQIVGELFEPRKPIGNLFRWDADKEEVGFHNQTPWTNFIIYVDHFARNGYIFQKEKGTKHTEVDLLIGAHTHRSRIRTWHRGTPFSEDVVAKQDEYAFDTTEKGVEIIVPTCSYRMGVTEMGYGFLEIFEDRKMRYAVLWLPQRFSHIWGLLFMTSISFLFTLLHYVKMCMERHKSWHHCKYLMQKVHTLHNI</sequence>
<dbReference type="InterPro" id="IPR041387">
    <property type="entry name" value="FHOD1_GBD_N"/>
</dbReference>
<dbReference type="PROSITE" id="PS51232">
    <property type="entry name" value="GBD_FH3"/>
    <property type="match status" value="1"/>
</dbReference>
<protein>
    <recommendedName>
        <fullName evidence="8">FH1/FH2 domain-containing protein 3</fullName>
    </recommendedName>
</protein>
<dbReference type="Pfam" id="PF02181">
    <property type="entry name" value="FH2"/>
    <property type="match status" value="1"/>
</dbReference>
<proteinExistence type="predicted"/>
<evidence type="ECO:0000313" key="7">
    <source>
        <dbReference type="Proteomes" id="UP000677054"/>
    </source>
</evidence>
<feature type="compositionally biased region" description="Polar residues" evidence="2">
    <location>
        <begin position="385"/>
        <end position="400"/>
    </location>
</feature>
<feature type="domain" description="FH2" evidence="5">
    <location>
        <begin position="759"/>
        <end position="1153"/>
    </location>
</feature>
<feature type="compositionally biased region" description="Acidic residues" evidence="2">
    <location>
        <begin position="600"/>
        <end position="609"/>
    </location>
</feature>
<name>A0A7R8X1V6_9CRUS</name>
<evidence type="ECO:0000259" key="5">
    <source>
        <dbReference type="PROSITE" id="PS51444"/>
    </source>
</evidence>
<dbReference type="InterPro" id="IPR056771">
    <property type="entry name" value="FH3_FHOD1-3-like"/>
</dbReference>
<dbReference type="PANTHER" id="PTHR45920">
    <property type="entry name" value="FORMIN HOMOLOGY 2 DOMAIN CONTAINING, ISOFORM I"/>
    <property type="match status" value="1"/>
</dbReference>
<feature type="region of interest" description="Disordered" evidence="2">
    <location>
        <begin position="1220"/>
        <end position="1249"/>
    </location>
</feature>
<dbReference type="InterPro" id="IPR042201">
    <property type="entry name" value="FH2_Formin_sf"/>
</dbReference>
<dbReference type="EMBL" id="CAJPEV010000228">
    <property type="protein sequence ID" value="CAG0882676.1"/>
    <property type="molecule type" value="Genomic_DNA"/>
</dbReference>
<dbReference type="InterPro" id="IPR014768">
    <property type="entry name" value="GBD/FH3_dom"/>
</dbReference>
<dbReference type="PANTHER" id="PTHR45920:SF4">
    <property type="entry name" value="FORMIN HOMOLOGY 2 DOMAIN CONTAINING, ISOFORM I"/>
    <property type="match status" value="1"/>
</dbReference>
<feature type="domain" description="GBD/FH3" evidence="4">
    <location>
        <begin position="54"/>
        <end position="411"/>
    </location>
</feature>
<dbReference type="Pfam" id="PF18382">
    <property type="entry name" value="Formin_GBD_N"/>
    <property type="match status" value="1"/>
</dbReference>
<dbReference type="OrthoDB" id="9806920at2759"/>
<dbReference type="GO" id="GO:0005856">
    <property type="term" value="C:cytoskeleton"/>
    <property type="evidence" value="ECO:0007669"/>
    <property type="project" value="TreeGrafter"/>
</dbReference>
<dbReference type="InterPro" id="IPR015425">
    <property type="entry name" value="FH2_Formin"/>
</dbReference>
<keyword evidence="3" id="KW-1133">Transmembrane helix</keyword>
<dbReference type="Pfam" id="PF24959">
    <property type="entry name" value="FH3_FHOD1-3"/>
    <property type="match status" value="1"/>
</dbReference>
<feature type="region of interest" description="Disordered" evidence="2">
    <location>
        <begin position="385"/>
        <end position="405"/>
    </location>
</feature>
<dbReference type="PROSITE" id="PS51444">
    <property type="entry name" value="FH2"/>
    <property type="match status" value="1"/>
</dbReference>
<feature type="region of interest" description="Disordered" evidence="2">
    <location>
        <begin position="597"/>
        <end position="618"/>
    </location>
</feature>
<accession>A0A7R8X1V6</accession>
<feature type="region of interest" description="Disordered" evidence="2">
    <location>
        <begin position="425"/>
        <end position="528"/>
    </location>
</feature>
<dbReference type="Gene3D" id="1.25.10.10">
    <property type="entry name" value="Leucine-rich Repeat Variant"/>
    <property type="match status" value="1"/>
</dbReference>
<reference evidence="6" key="1">
    <citation type="submission" date="2020-11" db="EMBL/GenBank/DDBJ databases">
        <authorList>
            <person name="Tran Van P."/>
        </authorList>
    </citation>
    <scope>NUCLEOTIDE SEQUENCE</scope>
</reference>
<evidence type="ECO:0000256" key="2">
    <source>
        <dbReference type="SAM" id="MobiDB-lite"/>
    </source>
</evidence>
<dbReference type="GO" id="GO:0051015">
    <property type="term" value="F:actin filament binding"/>
    <property type="evidence" value="ECO:0007669"/>
    <property type="project" value="TreeGrafter"/>
</dbReference>
<evidence type="ECO:0008006" key="8">
    <source>
        <dbReference type="Google" id="ProtNLM"/>
    </source>
</evidence>
<feature type="region of interest" description="Disordered" evidence="2">
    <location>
        <begin position="633"/>
        <end position="666"/>
    </location>
</feature>
<dbReference type="EMBL" id="LR899745">
    <property type="protein sequence ID" value="CAD7242181.1"/>
    <property type="molecule type" value="Genomic_DNA"/>
</dbReference>
<feature type="region of interest" description="Disordered" evidence="2">
    <location>
        <begin position="739"/>
        <end position="760"/>
    </location>
</feature>
<dbReference type="GO" id="GO:0030866">
    <property type="term" value="P:cortical actin cytoskeleton organization"/>
    <property type="evidence" value="ECO:0007669"/>
    <property type="project" value="TreeGrafter"/>
</dbReference>
<feature type="compositionally biased region" description="Low complexity" evidence="2">
    <location>
        <begin position="451"/>
        <end position="491"/>
    </location>
</feature>
<organism evidence="6">
    <name type="scientific">Darwinula stevensoni</name>
    <dbReference type="NCBI Taxonomy" id="69355"/>
    <lineage>
        <taxon>Eukaryota</taxon>
        <taxon>Metazoa</taxon>
        <taxon>Ecdysozoa</taxon>
        <taxon>Arthropoda</taxon>
        <taxon>Crustacea</taxon>
        <taxon>Oligostraca</taxon>
        <taxon>Ostracoda</taxon>
        <taxon>Podocopa</taxon>
        <taxon>Podocopida</taxon>
        <taxon>Darwinulocopina</taxon>
        <taxon>Darwinuloidea</taxon>
        <taxon>Darwinulidae</taxon>
        <taxon>Darwinula</taxon>
    </lineage>
</organism>